<evidence type="ECO:0000313" key="1">
    <source>
        <dbReference type="EMBL" id="MEY1661397.1"/>
    </source>
</evidence>
<comment type="caution">
    <text evidence="1">The sequence shown here is derived from an EMBL/GenBank/DDBJ whole genome shotgun (WGS) entry which is preliminary data.</text>
</comment>
<gene>
    <name evidence="1" type="ORF">AB5I84_04460</name>
</gene>
<dbReference type="Gene3D" id="2.30.42.10">
    <property type="match status" value="1"/>
</dbReference>
<keyword evidence="2" id="KW-1185">Reference proteome</keyword>
<protein>
    <recommendedName>
        <fullName evidence="3">PDZ domain-containing protein</fullName>
    </recommendedName>
</protein>
<dbReference type="RefSeq" id="WP_369454654.1">
    <property type="nucleotide sequence ID" value="NZ_JBGCUO010000001.1"/>
</dbReference>
<dbReference type="InterPro" id="IPR036034">
    <property type="entry name" value="PDZ_sf"/>
</dbReference>
<proteinExistence type="predicted"/>
<reference evidence="1 2" key="1">
    <citation type="submission" date="2024-07" db="EMBL/GenBank/DDBJ databases">
        <authorList>
            <person name="Ren Q."/>
        </authorList>
    </citation>
    <scope>NUCLEOTIDE SEQUENCE [LARGE SCALE GENOMIC DNA]</scope>
    <source>
        <strain evidence="1 2">REN37</strain>
    </source>
</reference>
<dbReference type="EMBL" id="JBGCUO010000001">
    <property type="protein sequence ID" value="MEY1661397.1"/>
    <property type="molecule type" value="Genomic_DNA"/>
</dbReference>
<dbReference type="Proteomes" id="UP001562065">
    <property type="component" value="Unassembled WGS sequence"/>
</dbReference>
<organism evidence="1 2">
    <name type="scientific">Isoalcanivorax beigongshangi</name>
    <dbReference type="NCBI Taxonomy" id="3238810"/>
    <lineage>
        <taxon>Bacteria</taxon>
        <taxon>Pseudomonadati</taxon>
        <taxon>Pseudomonadota</taxon>
        <taxon>Gammaproteobacteria</taxon>
        <taxon>Oceanospirillales</taxon>
        <taxon>Alcanivoracaceae</taxon>
        <taxon>Isoalcanivorax</taxon>
    </lineage>
</organism>
<evidence type="ECO:0008006" key="3">
    <source>
        <dbReference type="Google" id="ProtNLM"/>
    </source>
</evidence>
<accession>A0ABV4AEZ4</accession>
<name>A0ABV4AEZ4_9GAMM</name>
<sequence>MAGLQLIALFQTDDAALASAVIVIDDTRIARYRVGERLDAERRIKALLPDRALIEGAYGVQVLQLAPLSGAAQAAVQSAVAEPEGEASPPALTPREQVLEELDLTPVTAGSADGYLVGERLSTEVTARSGVKPGDTVVSLNGYPLGEAAWDELAWQSFESSGKAVVRVQRGGETFYVNYPEPDNGQ</sequence>
<evidence type="ECO:0000313" key="2">
    <source>
        <dbReference type="Proteomes" id="UP001562065"/>
    </source>
</evidence>
<dbReference type="SUPFAM" id="SSF50156">
    <property type="entry name" value="PDZ domain-like"/>
    <property type="match status" value="1"/>
</dbReference>